<name>A0A383BI91_9ZZZZ</name>
<gene>
    <name evidence="1" type="ORF">METZ01_LOCUS472760</name>
</gene>
<proteinExistence type="predicted"/>
<accession>A0A383BI91</accession>
<protein>
    <submittedName>
        <fullName evidence="1">Uncharacterized protein</fullName>
    </submittedName>
</protein>
<feature type="non-terminal residue" evidence="1">
    <location>
        <position position="157"/>
    </location>
</feature>
<dbReference type="AlphaFoldDB" id="A0A383BI91"/>
<reference evidence="1" key="1">
    <citation type="submission" date="2018-05" db="EMBL/GenBank/DDBJ databases">
        <authorList>
            <person name="Lanie J.A."/>
            <person name="Ng W.-L."/>
            <person name="Kazmierczak K.M."/>
            <person name="Andrzejewski T.M."/>
            <person name="Davidsen T.M."/>
            <person name="Wayne K.J."/>
            <person name="Tettelin H."/>
            <person name="Glass J.I."/>
            <person name="Rusch D."/>
            <person name="Podicherti R."/>
            <person name="Tsui H.-C.T."/>
            <person name="Winkler M.E."/>
        </authorList>
    </citation>
    <scope>NUCLEOTIDE SEQUENCE</scope>
</reference>
<organism evidence="1">
    <name type="scientific">marine metagenome</name>
    <dbReference type="NCBI Taxonomy" id="408172"/>
    <lineage>
        <taxon>unclassified sequences</taxon>
        <taxon>metagenomes</taxon>
        <taxon>ecological metagenomes</taxon>
    </lineage>
</organism>
<evidence type="ECO:0000313" key="1">
    <source>
        <dbReference type="EMBL" id="SVE19906.1"/>
    </source>
</evidence>
<dbReference type="EMBL" id="UINC01200841">
    <property type="protein sequence ID" value="SVE19906.1"/>
    <property type="molecule type" value="Genomic_DNA"/>
</dbReference>
<sequence>MDKTPDPEKKALGNLRLVGGAETNKVMGGEMMRLVKRGLHRVRLPDPKKEGTGQLLYPFTPELAHLAVHHHRTCARVFWDLYTSQASRLEPLYDELLSQVIAESRNWWWNGAGISIRARNVAGFPAGERQVVGTVKNALLDGAKEQGIELHVDPENP</sequence>